<organism evidence="1 2">
    <name type="scientific">Rhizophagus irregularis</name>
    <dbReference type="NCBI Taxonomy" id="588596"/>
    <lineage>
        <taxon>Eukaryota</taxon>
        <taxon>Fungi</taxon>
        <taxon>Fungi incertae sedis</taxon>
        <taxon>Mucoromycota</taxon>
        <taxon>Glomeromycotina</taxon>
        <taxon>Glomeromycetes</taxon>
        <taxon>Glomerales</taxon>
        <taxon>Glomeraceae</taxon>
        <taxon>Rhizophagus</taxon>
    </lineage>
</organism>
<dbReference type="Proteomes" id="UP000684084">
    <property type="component" value="Unassembled WGS sequence"/>
</dbReference>
<protein>
    <submittedName>
        <fullName evidence="1">Uncharacterized protein</fullName>
    </submittedName>
</protein>
<gene>
    <name evidence="1" type="ORF">CHRIB12_LOCUS1708</name>
</gene>
<comment type="caution">
    <text evidence="1">The sequence shown here is derived from an EMBL/GenBank/DDBJ whole genome shotgun (WGS) entry which is preliminary data.</text>
</comment>
<accession>A0A915YQN3</accession>
<evidence type="ECO:0000313" key="1">
    <source>
        <dbReference type="EMBL" id="CAB5313279.1"/>
    </source>
</evidence>
<name>A0A915YQN3_9GLOM</name>
<dbReference type="EMBL" id="CAGKOT010000002">
    <property type="protein sequence ID" value="CAB5313279.1"/>
    <property type="molecule type" value="Genomic_DNA"/>
</dbReference>
<evidence type="ECO:0000313" key="2">
    <source>
        <dbReference type="Proteomes" id="UP000684084"/>
    </source>
</evidence>
<dbReference type="AlphaFoldDB" id="A0A915YQN3"/>
<proteinExistence type="predicted"/>
<sequence length="128" mass="14691">MNELFSPSSYNINNINIPEEFGLLRELFFFNNPDNYMQMDPNMVAANEPFITTQRDHEDILLSGYKRHKGRVAHKRIKSSIEGNKRNIALPDKTNTIACALLESSHENRESKTLRRCKNCHGIGHCDG</sequence>
<dbReference type="OrthoDB" id="10335200at2759"/>
<reference evidence="1" key="1">
    <citation type="submission" date="2020-05" db="EMBL/GenBank/DDBJ databases">
        <authorList>
            <person name="Rincon C."/>
            <person name="Sanders R I."/>
            <person name="Robbins C."/>
            <person name="Chaturvedi A."/>
        </authorList>
    </citation>
    <scope>NUCLEOTIDE SEQUENCE</scope>
    <source>
        <strain evidence="1">CHB12</strain>
    </source>
</reference>